<name>A0A9J7ARR5_9PROT</name>
<feature type="transmembrane region" description="Helical" evidence="7">
    <location>
        <begin position="232"/>
        <end position="256"/>
    </location>
</feature>
<dbReference type="Pfam" id="PF07690">
    <property type="entry name" value="MFS_1"/>
    <property type="match status" value="1"/>
</dbReference>
<evidence type="ECO:0000313" key="8">
    <source>
        <dbReference type="EMBL" id="UUX49943.1"/>
    </source>
</evidence>
<dbReference type="GO" id="GO:0022857">
    <property type="term" value="F:transmembrane transporter activity"/>
    <property type="evidence" value="ECO:0007669"/>
    <property type="project" value="InterPro"/>
</dbReference>
<dbReference type="Gene3D" id="1.20.1250.20">
    <property type="entry name" value="MFS general substrate transporter like domains"/>
    <property type="match status" value="1"/>
</dbReference>
<feature type="transmembrane region" description="Helical" evidence="7">
    <location>
        <begin position="53"/>
        <end position="74"/>
    </location>
</feature>
<keyword evidence="3" id="KW-0813">Transport</keyword>
<protein>
    <submittedName>
        <fullName evidence="8">MFS transporter</fullName>
    </submittedName>
</protein>
<feature type="transmembrane region" description="Helical" evidence="7">
    <location>
        <begin position="183"/>
        <end position="203"/>
    </location>
</feature>
<comment type="subcellular location">
    <subcellularLocation>
        <location evidence="1">Membrane</location>
        <topology evidence="1">Multi-pass membrane protein</topology>
    </subcellularLocation>
</comment>
<feature type="transmembrane region" description="Helical" evidence="7">
    <location>
        <begin position="94"/>
        <end position="114"/>
    </location>
</feature>
<reference evidence="8" key="1">
    <citation type="submission" date="2022-08" db="EMBL/GenBank/DDBJ databases">
        <title>Nisaea acidiphila sp. nov., isolated from a marine algal debris and emended description of the genus Nisaea Urios et al. 2008.</title>
        <authorList>
            <person name="Kwon K."/>
        </authorList>
    </citation>
    <scope>NUCLEOTIDE SEQUENCE</scope>
    <source>
        <strain evidence="8">MEBiC11861</strain>
    </source>
</reference>
<gene>
    <name evidence="8" type="ORF">NUH88_21460</name>
</gene>
<feature type="transmembrane region" description="Helical" evidence="7">
    <location>
        <begin position="262"/>
        <end position="286"/>
    </location>
</feature>
<dbReference type="Proteomes" id="UP001060336">
    <property type="component" value="Chromosome"/>
</dbReference>
<evidence type="ECO:0000256" key="5">
    <source>
        <dbReference type="ARBA" id="ARBA00022989"/>
    </source>
</evidence>
<accession>A0A9J7ARR5</accession>
<feature type="transmembrane region" description="Helical" evidence="7">
    <location>
        <begin position="22"/>
        <end position="41"/>
    </location>
</feature>
<dbReference type="PANTHER" id="PTHR12778">
    <property type="entry name" value="SOLUTE CARRIER FAMILY 33 ACETYL-COA TRANSPORTER -RELATED"/>
    <property type="match status" value="1"/>
</dbReference>
<dbReference type="EMBL" id="CP102480">
    <property type="protein sequence ID" value="UUX49943.1"/>
    <property type="molecule type" value="Genomic_DNA"/>
</dbReference>
<sequence length="419" mass="44610">MSEAVATGTGDARRAGLPLARLLVVMGGVYTIQSTVGAMMFQGVPTVLRSSGAALDLIGLVSLFMLPWALKFLWSPQLESWRIPATGPRRSRGIVVGGQLTIAAILLGLALYGIEDGFVWIFAAFGLIALIASTVDIAGDGFMIEQIRLEHRGWGNVIQVGGGYAGIMIGTGLFLVLNDHFGWMTAVLTMTFVAVMLTTPFLFTPDPGKGGSEAARPRPSLMNAFRRPEIRWGLLAMLIAQMGLRLTQVMTGPFLIDNGMSAATIGILTGTIGTVLCIACIVLTGLAIRRWNARRTLLVMLGIQTACFTMFAISAFVPQPELVLSALYLVKSTVVAGTFVALYTVVMDWTSQHQAGTDFTIFQCTDALVSVVAGFGSGIIAEHLGFGICFNLAAGFAVAALLFLPAIFKRADLYTTNAD</sequence>
<dbReference type="InterPro" id="IPR011701">
    <property type="entry name" value="MFS"/>
</dbReference>
<dbReference type="InterPro" id="IPR036259">
    <property type="entry name" value="MFS_trans_sf"/>
</dbReference>
<evidence type="ECO:0000256" key="7">
    <source>
        <dbReference type="SAM" id="Phobius"/>
    </source>
</evidence>
<keyword evidence="9" id="KW-1185">Reference proteome</keyword>
<comment type="similarity">
    <text evidence="2">Belongs to the major facilitator superfamily.</text>
</comment>
<evidence type="ECO:0000256" key="3">
    <source>
        <dbReference type="ARBA" id="ARBA00022448"/>
    </source>
</evidence>
<evidence type="ECO:0000256" key="1">
    <source>
        <dbReference type="ARBA" id="ARBA00004141"/>
    </source>
</evidence>
<feature type="transmembrane region" description="Helical" evidence="7">
    <location>
        <begin position="298"/>
        <end position="317"/>
    </location>
</feature>
<evidence type="ECO:0000256" key="6">
    <source>
        <dbReference type="ARBA" id="ARBA00023136"/>
    </source>
</evidence>
<feature type="transmembrane region" description="Helical" evidence="7">
    <location>
        <begin position="154"/>
        <end position="177"/>
    </location>
</feature>
<dbReference type="GO" id="GO:0016020">
    <property type="term" value="C:membrane"/>
    <property type="evidence" value="ECO:0007669"/>
    <property type="project" value="UniProtKB-SubCell"/>
</dbReference>
<dbReference type="AlphaFoldDB" id="A0A9J7ARR5"/>
<feature type="transmembrane region" description="Helical" evidence="7">
    <location>
        <begin position="359"/>
        <end position="379"/>
    </location>
</feature>
<feature type="transmembrane region" description="Helical" evidence="7">
    <location>
        <begin position="120"/>
        <end position="142"/>
    </location>
</feature>
<feature type="transmembrane region" description="Helical" evidence="7">
    <location>
        <begin position="323"/>
        <end position="347"/>
    </location>
</feature>
<keyword evidence="6 7" id="KW-0472">Membrane</keyword>
<evidence type="ECO:0000313" key="9">
    <source>
        <dbReference type="Proteomes" id="UP001060336"/>
    </source>
</evidence>
<dbReference type="InterPro" id="IPR004752">
    <property type="entry name" value="AmpG_permease/AT-1"/>
</dbReference>
<evidence type="ECO:0000256" key="4">
    <source>
        <dbReference type="ARBA" id="ARBA00022692"/>
    </source>
</evidence>
<feature type="transmembrane region" description="Helical" evidence="7">
    <location>
        <begin position="385"/>
        <end position="408"/>
    </location>
</feature>
<proteinExistence type="inferred from homology"/>
<dbReference type="KEGG" id="naci:NUH88_21460"/>
<evidence type="ECO:0000256" key="2">
    <source>
        <dbReference type="ARBA" id="ARBA00008335"/>
    </source>
</evidence>
<dbReference type="SUPFAM" id="SSF103473">
    <property type="entry name" value="MFS general substrate transporter"/>
    <property type="match status" value="1"/>
</dbReference>
<dbReference type="RefSeq" id="WP_257768867.1">
    <property type="nucleotide sequence ID" value="NZ_CP102480.1"/>
</dbReference>
<organism evidence="8 9">
    <name type="scientific">Nisaea acidiphila</name>
    <dbReference type="NCBI Taxonomy" id="1862145"/>
    <lineage>
        <taxon>Bacteria</taxon>
        <taxon>Pseudomonadati</taxon>
        <taxon>Pseudomonadota</taxon>
        <taxon>Alphaproteobacteria</taxon>
        <taxon>Rhodospirillales</taxon>
        <taxon>Thalassobaculaceae</taxon>
        <taxon>Nisaea</taxon>
    </lineage>
</organism>
<dbReference type="PANTHER" id="PTHR12778:SF10">
    <property type="entry name" value="MAJOR FACILITATOR SUPERFAMILY DOMAIN-CONTAINING PROTEIN 3"/>
    <property type="match status" value="1"/>
</dbReference>
<keyword evidence="5 7" id="KW-1133">Transmembrane helix</keyword>
<keyword evidence="4 7" id="KW-0812">Transmembrane</keyword>